<accession>A0A238ZMA5</accession>
<sequence>MLSTARSTGSHTDVCVIGAGLAGLSAARHLTSAGLTVTVLEAEDRVGGRMATEKVDGFLLDRGPQLLNTAYPELRRTPELQGLQLRPLSPGVLVRSAGRGYRVGDPRAALAAARAPIGSPLDKARLRTALNRLADAPAERLLERPETTAAAALASRGFAPRTVDGYLRPLLSALLCDPDLTTSSRVADLVLRGFALGRTCLPAGGAATVPQALAAALPPGTVRTGVRAVAAATNGVRTAGGDEIPCRAVVVATGARAAAGLLPGLRVPAFHGVTVLHHASSAAPLKQPALVLDADRRGPVSHTFPASLVDPSRAPVGRALVTSVLLGPAAAPAPDDIAVRAHLAELYGTSTAGWELLAVHHDAEALPAMTAPHDLRRPVRILQGLYVCGDHRDTSTVQGALLSGRRAAQHLLRDVGLRQGPDTQPLAA</sequence>
<gene>
    <name evidence="2" type="ORF">SAMN05216252_101396</name>
</gene>
<keyword evidence="3" id="KW-1185">Reference proteome</keyword>
<evidence type="ECO:0000313" key="3">
    <source>
        <dbReference type="Proteomes" id="UP000198280"/>
    </source>
</evidence>
<reference evidence="2 3" key="1">
    <citation type="submission" date="2017-06" db="EMBL/GenBank/DDBJ databases">
        <authorList>
            <person name="Kim H.J."/>
            <person name="Triplett B.A."/>
        </authorList>
    </citation>
    <scope>NUCLEOTIDE SEQUENCE [LARGE SCALE GENOMIC DNA]</scope>
    <source>
        <strain evidence="2 3">CGMCC 4.1858</strain>
    </source>
</reference>
<protein>
    <submittedName>
        <fullName evidence="2">Phytoene dehydrogenase-related protein</fullName>
    </submittedName>
</protein>
<dbReference type="InterPro" id="IPR002937">
    <property type="entry name" value="Amino_oxidase"/>
</dbReference>
<evidence type="ECO:0000313" key="2">
    <source>
        <dbReference type="EMBL" id="SNR84460.1"/>
    </source>
</evidence>
<organism evidence="2 3">
    <name type="scientific">Actinacidiphila glaucinigra</name>
    <dbReference type="NCBI Taxonomy" id="235986"/>
    <lineage>
        <taxon>Bacteria</taxon>
        <taxon>Bacillati</taxon>
        <taxon>Actinomycetota</taxon>
        <taxon>Actinomycetes</taxon>
        <taxon>Kitasatosporales</taxon>
        <taxon>Streptomycetaceae</taxon>
        <taxon>Actinacidiphila</taxon>
    </lineage>
</organism>
<dbReference type="Proteomes" id="UP000198280">
    <property type="component" value="Unassembled WGS sequence"/>
</dbReference>
<name>A0A238ZMA5_9ACTN</name>
<evidence type="ECO:0000259" key="1">
    <source>
        <dbReference type="Pfam" id="PF01593"/>
    </source>
</evidence>
<dbReference type="EMBL" id="FZOF01000001">
    <property type="protein sequence ID" value="SNR84460.1"/>
    <property type="molecule type" value="Genomic_DNA"/>
</dbReference>
<dbReference type="InterPro" id="IPR036188">
    <property type="entry name" value="FAD/NAD-bd_sf"/>
</dbReference>
<dbReference type="Pfam" id="PF01593">
    <property type="entry name" value="Amino_oxidase"/>
    <property type="match status" value="1"/>
</dbReference>
<dbReference type="Gene3D" id="3.50.50.60">
    <property type="entry name" value="FAD/NAD(P)-binding domain"/>
    <property type="match status" value="3"/>
</dbReference>
<dbReference type="GO" id="GO:0016491">
    <property type="term" value="F:oxidoreductase activity"/>
    <property type="evidence" value="ECO:0007669"/>
    <property type="project" value="InterPro"/>
</dbReference>
<dbReference type="PRINTS" id="PR00419">
    <property type="entry name" value="ADXRDTASE"/>
</dbReference>
<dbReference type="PANTHER" id="PTHR42841">
    <property type="entry name" value="AMINE OXIDASE"/>
    <property type="match status" value="1"/>
</dbReference>
<feature type="domain" description="Amine oxidase" evidence="1">
    <location>
        <begin position="21"/>
        <end position="412"/>
    </location>
</feature>
<dbReference type="AlphaFoldDB" id="A0A238ZMA5"/>
<proteinExistence type="predicted"/>
<dbReference type="SUPFAM" id="SSF51905">
    <property type="entry name" value="FAD/NAD(P)-binding domain"/>
    <property type="match status" value="1"/>
</dbReference>